<comment type="caution">
    <text evidence="2">The sequence shown here is derived from an EMBL/GenBank/DDBJ whole genome shotgun (WGS) entry which is preliminary data.</text>
</comment>
<keyword evidence="1" id="KW-0732">Signal</keyword>
<accession>A0A3E5BG65</accession>
<name>A0A3E5BG65_9BACE</name>
<evidence type="ECO:0000313" key="3">
    <source>
        <dbReference type="Proteomes" id="UP000260983"/>
    </source>
</evidence>
<evidence type="ECO:0008006" key="4">
    <source>
        <dbReference type="Google" id="ProtNLM"/>
    </source>
</evidence>
<dbReference type="EMBL" id="QSUL01000005">
    <property type="protein sequence ID" value="RGN36588.1"/>
    <property type="molecule type" value="Genomic_DNA"/>
</dbReference>
<evidence type="ECO:0000256" key="1">
    <source>
        <dbReference type="SAM" id="SignalP"/>
    </source>
</evidence>
<dbReference type="AlphaFoldDB" id="A0A3E5BG65"/>
<proteinExistence type="predicted"/>
<organism evidence="2 3">
    <name type="scientific">Bacteroides oleiciplenus</name>
    <dbReference type="NCBI Taxonomy" id="626931"/>
    <lineage>
        <taxon>Bacteria</taxon>
        <taxon>Pseudomonadati</taxon>
        <taxon>Bacteroidota</taxon>
        <taxon>Bacteroidia</taxon>
        <taxon>Bacteroidales</taxon>
        <taxon>Bacteroidaceae</taxon>
        <taxon>Bacteroides</taxon>
    </lineage>
</organism>
<sequence length="125" mass="13537">MKKILFFMFVALALTFVSCGDDDYAVDEAYEKAEITNVTVYNRAEGVMSDKTQIDSEAGTVMVTLKKDADITDLKMIATISAGATLTPGMAVGFQDYSTPRTYTVTSPGKTVVKQWTVTVMPAAN</sequence>
<protein>
    <recommendedName>
        <fullName evidence="4">Glycoside hydrolase</fullName>
    </recommendedName>
</protein>
<dbReference type="RefSeq" id="WP_117724050.1">
    <property type="nucleotide sequence ID" value="NZ_CAUGNI010000037.1"/>
</dbReference>
<feature type="signal peptide" evidence="1">
    <location>
        <begin position="1"/>
        <end position="20"/>
    </location>
</feature>
<evidence type="ECO:0000313" key="2">
    <source>
        <dbReference type="EMBL" id="RGN36588.1"/>
    </source>
</evidence>
<reference evidence="2 3" key="1">
    <citation type="submission" date="2018-08" db="EMBL/GenBank/DDBJ databases">
        <title>A genome reference for cultivated species of the human gut microbiota.</title>
        <authorList>
            <person name="Zou Y."/>
            <person name="Xue W."/>
            <person name="Luo G."/>
        </authorList>
    </citation>
    <scope>NUCLEOTIDE SEQUENCE [LARGE SCALE GENOMIC DNA]</scope>
    <source>
        <strain evidence="2 3">OM05-15BH</strain>
    </source>
</reference>
<feature type="chain" id="PRO_5017833175" description="Glycoside hydrolase" evidence="1">
    <location>
        <begin position="21"/>
        <end position="125"/>
    </location>
</feature>
<gene>
    <name evidence="2" type="ORF">DXB65_09345</name>
</gene>
<dbReference type="Proteomes" id="UP000260983">
    <property type="component" value="Unassembled WGS sequence"/>
</dbReference>
<dbReference type="PROSITE" id="PS51257">
    <property type="entry name" value="PROKAR_LIPOPROTEIN"/>
    <property type="match status" value="1"/>
</dbReference>
<dbReference type="Gene3D" id="2.60.40.2340">
    <property type="match status" value="1"/>
</dbReference>